<gene>
    <name evidence="1" type="ORF">LOT_0813</name>
</gene>
<comment type="caution">
    <text evidence="1">The sequence shown here is derived from an EMBL/GenBank/DDBJ whole genome shotgun (WGS) entry which is preliminary data.</text>
</comment>
<evidence type="ECO:0000313" key="1">
    <source>
        <dbReference type="EMBL" id="GAD16275.1"/>
    </source>
</evidence>
<dbReference type="AlphaFoldDB" id="S4PP56"/>
<evidence type="ECO:0000313" key="2">
    <source>
        <dbReference type="Proteomes" id="UP000016361"/>
    </source>
</evidence>
<name>S4PP56_9LACO</name>
<dbReference type="Proteomes" id="UP000016361">
    <property type="component" value="Unassembled WGS sequence"/>
</dbReference>
<sequence length="95" mass="10631">MNQQIEGTLKPKEEEFLTLVLGTISAEVQKELEAHPEMKRIEDMGSLISTVKEDRIQDLAFDSNVTCQTLTKIQHANGIALRNRPMNIRPGASPD</sequence>
<protein>
    <submittedName>
        <fullName evidence="1">Uncharacterized protein</fullName>
    </submittedName>
</protein>
<accession>S4PP56</accession>
<reference evidence="2" key="1">
    <citation type="journal article" date="2013" name="Genome Announc.">
        <title>Draft Genome Sequence of D-Branched-Chain Amino Acid Producer Lactobacillus otakiensis JCM 15040T, Isolated from a Traditional Japanese Pickle.</title>
        <authorList>
            <person name="Doi K."/>
            <person name="Mori K."/>
            <person name="Mutaguchi Y."/>
            <person name="Tashiro K."/>
            <person name="Fujino Y."/>
            <person name="Ohmori T."/>
            <person name="Kuhara S."/>
            <person name="Ohshima T."/>
        </authorList>
    </citation>
    <scope>NUCLEOTIDE SEQUENCE [LARGE SCALE GENOMIC DNA]</scope>
    <source>
        <strain evidence="2">JCM 15040</strain>
    </source>
</reference>
<proteinExistence type="predicted"/>
<dbReference type="EMBL" id="BASH01000002">
    <property type="protein sequence ID" value="GAD16275.1"/>
    <property type="molecule type" value="Genomic_DNA"/>
</dbReference>
<organism evidence="1 2">
    <name type="scientific">Lentilactobacillus otakiensis DSM 19908 = JCM 15040</name>
    <dbReference type="NCBI Taxonomy" id="1423780"/>
    <lineage>
        <taxon>Bacteria</taxon>
        <taxon>Bacillati</taxon>
        <taxon>Bacillota</taxon>
        <taxon>Bacilli</taxon>
        <taxon>Lactobacillales</taxon>
        <taxon>Lactobacillaceae</taxon>
        <taxon>Lentilactobacillus</taxon>
    </lineage>
</organism>
<keyword evidence="2" id="KW-1185">Reference proteome</keyword>